<protein>
    <submittedName>
        <fullName evidence="2">Conjugative transposon protein TraK</fullName>
    </submittedName>
</protein>
<gene>
    <name evidence="2" type="ORF">CE91St3_32030</name>
</gene>
<sequence length="204" mass="23998">MFVRNIEQKQKLVLVVCIIMGIVTVVTSIGSMIYADVRISKSESRIYVLDANYNAFSAVRSNGGLTMEMEVKGLVEDFHSLFYTLGPDNEFIKKNMERANYLCDQSVYRQYMNMRERGYYNELVKNNMHSWLMTDSIQFDKNQMTFRYWGTIRFDRRNGGTYYKLITSGKIQVQPRTENNIHGLMIRNWMVEDYSSFRSENGNN</sequence>
<comment type="caution">
    <text evidence="2">The sequence shown here is derived from an EMBL/GenBank/DDBJ whole genome shotgun (WGS) entry which is preliminary data.</text>
</comment>
<dbReference type="Proteomes" id="UP001055114">
    <property type="component" value="Unassembled WGS sequence"/>
</dbReference>
<keyword evidence="1" id="KW-1133">Transmembrane helix</keyword>
<accession>A0AA37NFZ7</accession>
<keyword evidence="1" id="KW-0472">Membrane</keyword>
<dbReference type="EMBL" id="BQNZ01000003">
    <property type="protein sequence ID" value="GKH73340.1"/>
    <property type="molecule type" value="Genomic_DNA"/>
</dbReference>
<proteinExistence type="predicted"/>
<evidence type="ECO:0000313" key="2">
    <source>
        <dbReference type="EMBL" id="GKH73340.1"/>
    </source>
</evidence>
<keyword evidence="1" id="KW-0812">Transmembrane</keyword>
<feature type="transmembrane region" description="Helical" evidence="1">
    <location>
        <begin position="12"/>
        <end position="35"/>
    </location>
</feature>
<reference evidence="2" key="1">
    <citation type="submission" date="2022-01" db="EMBL/GenBank/DDBJ databases">
        <title>Novel bile acid biosynthetic pathways are enriched in the microbiome of centenarians.</title>
        <authorList>
            <person name="Sato Y."/>
            <person name="Atarashi K."/>
            <person name="Plichta R.D."/>
            <person name="Arai Y."/>
            <person name="Sasajima S."/>
            <person name="Kearney M.S."/>
            <person name="Suda W."/>
            <person name="Takeshita K."/>
            <person name="Sasaki T."/>
            <person name="Okamoto S."/>
            <person name="Skelly N.A."/>
            <person name="Okamura Y."/>
            <person name="Vlamakis H."/>
            <person name="Li Y."/>
            <person name="Tanoue T."/>
            <person name="Takei H."/>
            <person name="Nittono H."/>
            <person name="Narushima S."/>
            <person name="Irie J."/>
            <person name="Itoh H."/>
            <person name="Moriya K."/>
            <person name="Sugiura Y."/>
            <person name="Suematsu M."/>
            <person name="Moritoki N."/>
            <person name="Shibata S."/>
            <person name="Littman R.D."/>
            <person name="Fischbach A.M."/>
            <person name="Uwamino Y."/>
            <person name="Inoue T."/>
            <person name="Honda A."/>
            <person name="Hattori M."/>
            <person name="Murai T."/>
            <person name="Xavier J.R."/>
            <person name="Hirose N."/>
            <person name="Honda K."/>
        </authorList>
    </citation>
    <scope>NUCLEOTIDE SEQUENCE</scope>
    <source>
        <strain evidence="2">CE91-St3</strain>
    </source>
</reference>
<dbReference type="AlphaFoldDB" id="A0AA37NFZ7"/>
<dbReference type="RefSeq" id="WP_147379167.1">
    <property type="nucleotide sequence ID" value="NZ_BQNZ01000003.1"/>
</dbReference>
<evidence type="ECO:0000313" key="3">
    <source>
        <dbReference type="Proteomes" id="UP001055114"/>
    </source>
</evidence>
<name>A0AA37NFZ7_9BACT</name>
<evidence type="ECO:0000256" key="1">
    <source>
        <dbReference type="SAM" id="Phobius"/>
    </source>
</evidence>
<organism evidence="2 3">
    <name type="scientific">Parabacteroides merdae</name>
    <dbReference type="NCBI Taxonomy" id="46503"/>
    <lineage>
        <taxon>Bacteria</taxon>
        <taxon>Pseudomonadati</taxon>
        <taxon>Bacteroidota</taxon>
        <taxon>Bacteroidia</taxon>
        <taxon>Bacteroidales</taxon>
        <taxon>Tannerellaceae</taxon>
        <taxon>Parabacteroides</taxon>
    </lineage>
</organism>